<dbReference type="InterPro" id="IPR033934">
    <property type="entry name" value="SAICAR_synt_PurC"/>
</dbReference>
<accession>A0ABX2ZX56</accession>
<sequence>MAEQVMLYEGKAKRIFSTENPEIVRVVYKDSATAFNGEKKAEIAGKGRLNNAITSLLFSKLMESGIASHFVEKTSELEQLVKRVTIVPIEVVVRNIVAGSLSKRMGLDEGVKLEKPIIEFYYKRDDLGDPIINEDHIAALKLATTEDLETIKEIALRVNDVLVEQFNACNVRLVDFKLEFGKLNDGTILLADEISPDTCRLWDKDTNAKFDKDVFRRDLGNLTDGYEEILKRLGGLSCSK</sequence>
<keyword evidence="14" id="KW-1185">Reference proteome</keyword>
<dbReference type="InterPro" id="IPR001636">
    <property type="entry name" value="SAICAR_synth"/>
</dbReference>
<proteinExistence type="inferred from homology"/>
<gene>
    <name evidence="11" type="primary">purC</name>
    <name evidence="13" type="ORF">BED47_15900</name>
</gene>
<evidence type="ECO:0000256" key="1">
    <source>
        <dbReference type="ARBA" id="ARBA00004672"/>
    </source>
</evidence>
<evidence type="ECO:0000256" key="9">
    <source>
        <dbReference type="ARBA" id="ARBA00030409"/>
    </source>
</evidence>
<evidence type="ECO:0000259" key="12">
    <source>
        <dbReference type="Pfam" id="PF01259"/>
    </source>
</evidence>
<protein>
    <recommendedName>
        <fullName evidence="4 11">Phosphoribosylaminoimidazole-succinocarboxamide synthase</fullName>
        <ecNumber evidence="3 11">6.3.2.6</ecNumber>
    </recommendedName>
    <alternativeName>
        <fullName evidence="9 11">SAICAR synthetase</fullName>
    </alternativeName>
</protein>
<keyword evidence="8 11" id="KW-0067">ATP-binding</keyword>
<evidence type="ECO:0000256" key="3">
    <source>
        <dbReference type="ARBA" id="ARBA00012217"/>
    </source>
</evidence>
<keyword evidence="7 11" id="KW-0658">Purine biosynthesis</keyword>
<dbReference type="EMBL" id="MDKC01000003">
    <property type="protein sequence ID" value="ODG92999.1"/>
    <property type="molecule type" value="Genomic_DNA"/>
</dbReference>
<evidence type="ECO:0000256" key="4">
    <source>
        <dbReference type="ARBA" id="ARBA00016460"/>
    </source>
</evidence>
<evidence type="ECO:0000256" key="2">
    <source>
        <dbReference type="ARBA" id="ARBA00010190"/>
    </source>
</evidence>
<evidence type="ECO:0000256" key="11">
    <source>
        <dbReference type="HAMAP-Rule" id="MF_00137"/>
    </source>
</evidence>
<comment type="caution">
    <text evidence="13">The sequence shown here is derived from an EMBL/GenBank/DDBJ whole genome shotgun (WGS) entry which is preliminary data.</text>
</comment>
<evidence type="ECO:0000313" key="14">
    <source>
        <dbReference type="Proteomes" id="UP000094580"/>
    </source>
</evidence>
<comment type="catalytic activity">
    <reaction evidence="10 11">
        <text>5-amino-1-(5-phospho-D-ribosyl)imidazole-4-carboxylate + L-aspartate + ATP = (2S)-2-[5-amino-1-(5-phospho-beta-D-ribosyl)imidazole-4-carboxamido]succinate + ADP + phosphate + 2 H(+)</text>
        <dbReference type="Rhea" id="RHEA:22628"/>
        <dbReference type="ChEBI" id="CHEBI:15378"/>
        <dbReference type="ChEBI" id="CHEBI:29991"/>
        <dbReference type="ChEBI" id="CHEBI:30616"/>
        <dbReference type="ChEBI" id="CHEBI:43474"/>
        <dbReference type="ChEBI" id="CHEBI:58443"/>
        <dbReference type="ChEBI" id="CHEBI:77657"/>
        <dbReference type="ChEBI" id="CHEBI:456216"/>
        <dbReference type="EC" id="6.3.2.6"/>
    </reaction>
</comment>
<dbReference type="Proteomes" id="UP000094580">
    <property type="component" value="Unassembled WGS sequence"/>
</dbReference>
<evidence type="ECO:0000256" key="7">
    <source>
        <dbReference type="ARBA" id="ARBA00022755"/>
    </source>
</evidence>
<comment type="pathway">
    <text evidence="1 11">Purine metabolism; IMP biosynthesis via de novo pathway; 5-amino-1-(5-phospho-D-ribosyl)imidazole-4-carboxamide from 5-amino-1-(5-phospho-D-ribosyl)imidazole-4-carboxylate: step 1/2.</text>
</comment>
<dbReference type="PROSITE" id="PS01057">
    <property type="entry name" value="SAICAR_SYNTHETASE_1"/>
    <property type="match status" value="1"/>
</dbReference>
<dbReference type="Pfam" id="PF01259">
    <property type="entry name" value="SAICAR_synt"/>
    <property type="match status" value="1"/>
</dbReference>
<reference evidence="13 14" key="1">
    <citation type="submission" date="2016-07" db="EMBL/GenBank/DDBJ databases">
        <authorList>
            <person name="Townsley L."/>
            <person name="Shank E.A."/>
        </authorList>
    </citation>
    <scope>NUCLEOTIDE SEQUENCE [LARGE SCALE GENOMIC DNA]</scope>
    <source>
        <strain evidence="13 14">CH01</strain>
    </source>
</reference>
<dbReference type="Gene3D" id="3.30.470.20">
    <property type="entry name" value="ATP-grasp fold, B domain"/>
    <property type="match status" value="1"/>
</dbReference>
<dbReference type="PANTHER" id="PTHR43599">
    <property type="entry name" value="MULTIFUNCTIONAL PROTEIN ADE2"/>
    <property type="match status" value="1"/>
</dbReference>
<organism evidence="13 14">
    <name type="scientific">Gottfriedia luciferensis</name>
    <dbReference type="NCBI Taxonomy" id="178774"/>
    <lineage>
        <taxon>Bacteria</taxon>
        <taxon>Bacillati</taxon>
        <taxon>Bacillota</taxon>
        <taxon>Bacilli</taxon>
        <taxon>Bacillales</taxon>
        <taxon>Bacillaceae</taxon>
        <taxon>Gottfriedia</taxon>
    </lineage>
</organism>
<dbReference type="PANTHER" id="PTHR43599:SF3">
    <property type="entry name" value="SI:DKEY-6E2.2"/>
    <property type="match status" value="1"/>
</dbReference>
<dbReference type="InterPro" id="IPR050089">
    <property type="entry name" value="SAICAR_synthetase"/>
</dbReference>
<dbReference type="NCBIfam" id="TIGR00081">
    <property type="entry name" value="purC"/>
    <property type="match status" value="1"/>
</dbReference>
<evidence type="ECO:0000256" key="5">
    <source>
        <dbReference type="ARBA" id="ARBA00022598"/>
    </source>
</evidence>
<dbReference type="RefSeq" id="WP_069032644.1">
    <property type="nucleotide sequence ID" value="NZ_MDKC01000003.1"/>
</dbReference>
<name>A0ABX2ZX56_9BACI</name>
<keyword evidence="5 11" id="KW-0436">Ligase</keyword>
<feature type="domain" description="SAICAR synthetase/ADE2 N-terminal" evidence="12">
    <location>
        <begin position="7"/>
        <end position="232"/>
    </location>
</feature>
<evidence type="ECO:0000313" key="13">
    <source>
        <dbReference type="EMBL" id="ODG92999.1"/>
    </source>
</evidence>
<dbReference type="SUPFAM" id="SSF56104">
    <property type="entry name" value="SAICAR synthase-like"/>
    <property type="match status" value="1"/>
</dbReference>
<dbReference type="HAMAP" id="MF_00137">
    <property type="entry name" value="SAICAR_synth"/>
    <property type="match status" value="1"/>
</dbReference>
<evidence type="ECO:0000256" key="10">
    <source>
        <dbReference type="ARBA" id="ARBA00048475"/>
    </source>
</evidence>
<dbReference type="Gene3D" id="3.30.200.20">
    <property type="entry name" value="Phosphorylase Kinase, domain 1"/>
    <property type="match status" value="1"/>
</dbReference>
<evidence type="ECO:0000256" key="6">
    <source>
        <dbReference type="ARBA" id="ARBA00022741"/>
    </source>
</evidence>
<evidence type="ECO:0000256" key="8">
    <source>
        <dbReference type="ARBA" id="ARBA00022840"/>
    </source>
</evidence>
<dbReference type="EC" id="6.3.2.6" evidence="3 11"/>
<dbReference type="CDD" id="cd01415">
    <property type="entry name" value="SAICAR_synt_PurC"/>
    <property type="match status" value="1"/>
</dbReference>
<comment type="similarity">
    <text evidence="2 11">Belongs to the SAICAR synthetase family.</text>
</comment>
<dbReference type="PROSITE" id="PS01058">
    <property type="entry name" value="SAICAR_SYNTHETASE_2"/>
    <property type="match status" value="1"/>
</dbReference>
<dbReference type="InterPro" id="IPR018236">
    <property type="entry name" value="SAICAR_synthetase_CS"/>
</dbReference>
<keyword evidence="6 11" id="KW-0547">Nucleotide-binding</keyword>
<dbReference type="InterPro" id="IPR028923">
    <property type="entry name" value="SAICAR_synt/ADE2_N"/>
</dbReference>